<proteinExistence type="predicted"/>
<evidence type="ECO:0000259" key="3">
    <source>
        <dbReference type="PROSITE" id="PS50102"/>
    </source>
</evidence>
<feature type="compositionally biased region" description="Polar residues" evidence="2">
    <location>
        <begin position="90"/>
        <end position="102"/>
    </location>
</feature>
<keyword evidence="1" id="KW-0694">RNA-binding</keyword>
<dbReference type="PANTHER" id="PTHR48027">
    <property type="entry name" value="HETEROGENEOUS NUCLEAR RIBONUCLEOPROTEIN 87F-RELATED"/>
    <property type="match status" value="1"/>
</dbReference>
<reference evidence="4" key="1">
    <citation type="submission" date="2020-04" db="EMBL/GenBank/DDBJ databases">
        <title>Nitratireductor sp. nov. isolated from mangrove soil.</title>
        <authorList>
            <person name="Ye Y."/>
        </authorList>
    </citation>
    <scope>NUCLEOTIDE SEQUENCE</scope>
    <source>
        <strain evidence="4">SY7</strain>
    </source>
</reference>
<dbReference type="InterPro" id="IPR000504">
    <property type="entry name" value="RRM_dom"/>
</dbReference>
<dbReference type="InterPro" id="IPR012677">
    <property type="entry name" value="Nucleotide-bd_a/b_plait_sf"/>
</dbReference>
<accession>A0A5B8L5T7</accession>
<name>A0A5B8L5T7_9HYPH</name>
<dbReference type="AlphaFoldDB" id="A0A5B8L5T7"/>
<dbReference type="InterPro" id="IPR035979">
    <property type="entry name" value="RBD_domain_sf"/>
</dbReference>
<dbReference type="InterPro" id="IPR052462">
    <property type="entry name" value="SLIRP/GR-RBP-like"/>
</dbReference>
<evidence type="ECO:0000313" key="4">
    <source>
        <dbReference type="EMBL" id="QDZ03199.1"/>
    </source>
</evidence>
<dbReference type="EMBL" id="CP042301">
    <property type="protein sequence ID" value="QDZ03199.1"/>
    <property type="molecule type" value="Genomic_DNA"/>
</dbReference>
<dbReference type="Proteomes" id="UP000321389">
    <property type="component" value="Chromosome"/>
</dbReference>
<sequence>MATATSAPALELLVANLPIQTTDEELSQLFWEFGEVTSARVILDRETGRSKGYGYVEMPDADEAYIAIQALDGSASGIGRPVAVSESKSRTNTSPRNQNSRP</sequence>
<evidence type="ECO:0000256" key="2">
    <source>
        <dbReference type="SAM" id="MobiDB-lite"/>
    </source>
</evidence>
<protein>
    <submittedName>
        <fullName evidence="4">RNA-binding protein</fullName>
    </submittedName>
</protein>
<dbReference type="GO" id="GO:0003723">
    <property type="term" value="F:RNA binding"/>
    <property type="evidence" value="ECO:0007669"/>
    <property type="project" value="UniProtKB-KW"/>
</dbReference>
<dbReference type="RefSeq" id="WP_146301832.1">
    <property type="nucleotide sequence ID" value="NZ_CP042301.2"/>
</dbReference>
<dbReference type="Pfam" id="PF00076">
    <property type="entry name" value="RRM_1"/>
    <property type="match status" value="1"/>
</dbReference>
<evidence type="ECO:0000256" key="1">
    <source>
        <dbReference type="ARBA" id="ARBA00022884"/>
    </source>
</evidence>
<dbReference type="OrthoDB" id="9798855at2"/>
<organism evidence="4 5">
    <name type="scientific">Nitratireductor mangrovi</name>
    <dbReference type="NCBI Taxonomy" id="2599600"/>
    <lineage>
        <taxon>Bacteria</taxon>
        <taxon>Pseudomonadati</taxon>
        <taxon>Pseudomonadota</taxon>
        <taxon>Alphaproteobacteria</taxon>
        <taxon>Hyphomicrobiales</taxon>
        <taxon>Phyllobacteriaceae</taxon>
        <taxon>Nitratireductor</taxon>
    </lineage>
</organism>
<evidence type="ECO:0000313" key="5">
    <source>
        <dbReference type="Proteomes" id="UP000321389"/>
    </source>
</evidence>
<dbReference type="Gene3D" id="3.30.70.330">
    <property type="match status" value="1"/>
</dbReference>
<dbReference type="KEGG" id="niy:FQ775_04780"/>
<keyword evidence="5" id="KW-1185">Reference proteome</keyword>
<dbReference type="SUPFAM" id="SSF54928">
    <property type="entry name" value="RNA-binding domain, RBD"/>
    <property type="match status" value="1"/>
</dbReference>
<gene>
    <name evidence="4" type="ORF">FQ775_04780</name>
</gene>
<feature type="domain" description="RRM" evidence="3">
    <location>
        <begin position="10"/>
        <end position="89"/>
    </location>
</feature>
<feature type="region of interest" description="Disordered" evidence="2">
    <location>
        <begin position="79"/>
        <end position="102"/>
    </location>
</feature>
<dbReference type="PROSITE" id="PS50102">
    <property type="entry name" value="RRM"/>
    <property type="match status" value="1"/>
</dbReference>
<dbReference type="SMART" id="SM00360">
    <property type="entry name" value="RRM"/>
    <property type="match status" value="1"/>
</dbReference>